<evidence type="ECO:0000256" key="5">
    <source>
        <dbReference type="ARBA" id="ARBA00022840"/>
    </source>
</evidence>
<dbReference type="EC" id="2.7.4.25" evidence="1"/>
<dbReference type="Proteomes" id="UP000789405">
    <property type="component" value="Unassembled WGS sequence"/>
</dbReference>
<comment type="catalytic activity">
    <reaction evidence="6">
        <text>dCMP + ATP = dCDP + ADP</text>
        <dbReference type="Rhea" id="RHEA:25094"/>
        <dbReference type="ChEBI" id="CHEBI:30616"/>
        <dbReference type="ChEBI" id="CHEBI:57566"/>
        <dbReference type="ChEBI" id="CHEBI:58593"/>
        <dbReference type="ChEBI" id="CHEBI:456216"/>
        <dbReference type="EC" id="2.7.4.25"/>
    </reaction>
</comment>
<keyword evidence="5" id="KW-0067">ATP-binding</keyword>
<evidence type="ECO:0000256" key="3">
    <source>
        <dbReference type="ARBA" id="ARBA00022741"/>
    </source>
</evidence>
<dbReference type="EMBL" id="CAJVPY010000100">
    <property type="protein sequence ID" value="CAG8449853.1"/>
    <property type="molecule type" value="Genomic_DNA"/>
</dbReference>
<dbReference type="Pfam" id="PF02224">
    <property type="entry name" value="Cytidylate_kin"/>
    <property type="match status" value="1"/>
</dbReference>
<evidence type="ECO:0000256" key="4">
    <source>
        <dbReference type="ARBA" id="ARBA00022777"/>
    </source>
</evidence>
<protein>
    <recommendedName>
        <fullName evidence="1">(d)CMP kinase</fullName>
        <ecNumber evidence="1">2.7.4.25</ecNumber>
    </recommendedName>
</protein>
<evidence type="ECO:0000256" key="6">
    <source>
        <dbReference type="ARBA" id="ARBA00047615"/>
    </source>
</evidence>
<evidence type="ECO:0000313" key="10">
    <source>
        <dbReference type="Proteomes" id="UP000789405"/>
    </source>
</evidence>
<evidence type="ECO:0000256" key="7">
    <source>
        <dbReference type="ARBA" id="ARBA00048478"/>
    </source>
</evidence>
<dbReference type="SUPFAM" id="SSF52540">
    <property type="entry name" value="P-loop containing nucleoside triphosphate hydrolases"/>
    <property type="match status" value="1"/>
</dbReference>
<comment type="catalytic activity">
    <reaction evidence="7">
        <text>CMP + ATP = CDP + ADP</text>
        <dbReference type="Rhea" id="RHEA:11600"/>
        <dbReference type="ChEBI" id="CHEBI:30616"/>
        <dbReference type="ChEBI" id="CHEBI:58069"/>
        <dbReference type="ChEBI" id="CHEBI:60377"/>
        <dbReference type="ChEBI" id="CHEBI:456216"/>
        <dbReference type="EC" id="2.7.4.25"/>
    </reaction>
</comment>
<keyword evidence="2" id="KW-0808">Transferase</keyword>
<proteinExistence type="predicted"/>
<dbReference type="GO" id="GO:0006139">
    <property type="term" value="P:nucleobase-containing compound metabolic process"/>
    <property type="evidence" value="ECO:0007669"/>
    <property type="project" value="InterPro"/>
</dbReference>
<dbReference type="GO" id="GO:0036431">
    <property type="term" value="F:dCMP kinase activity"/>
    <property type="evidence" value="ECO:0007669"/>
    <property type="project" value="InterPro"/>
</dbReference>
<keyword evidence="10" id="KW-1185">Reference proteome</keyword>
<dbReference type="InterPro" id="IPR011994">
    <property type="entry name" value="Cytidylate_kinase_dom"/>
</dbReference>
<dbReference type="InterPro" id="IPR027417">
    <property type="entry name" value="P-loop_NTPase"/>
</dbReference>
<feature type="domain" description="Cytidylate kinase" evidence="8">
    <location>
        <begin position="38"/>
        <end position="143"/>
    </location>
</feature>
<reference evidence="9" key="1">
    <citation type="submission" date="2021-06" db="EMBL/GenBank/DDBJ databases">
        <authorList>
            <person name="Kallberg Y."/>
            <person name="Tangrot J."/>
            <person name="Rosling A."/>
        </authorList>
    </citation>
    <scope>NUCLEOTIDE SEQUENCE</scope>
    <source>
        <strain evidence="9">MA453B</strain>
    </source>
</reference>
<dbReference type="OrthoDB" id="10263145at2759"/>
<dbReference type="Gene3D" id="3.40.50.300">
    <property type="entry name" value="P-loop containing nucleotide triphosphate hydrolases"/>
    <property type="match status" value="1"/>
</dbReference>
<sequence length="158" mass="18309">MIGCVDLEKQQLENIWLKNLDIHLLIVLHSELYLKNGQKAVSIAQNNRIRKIINEIIQEITRKKRFVVVGHDVTTNILPNADIKIVLTANLITHINRRCDETKSTATKITRDILFRDEKSYKFIEDAIKVLTSIDTTYLSINQRERRSIAMWKVDIAG</sequence>
<evidence type="ECO:0000259" key="8">
    <source>
        <dbReference type="Pfam" id="PF02224"/>
    </source>
</evidence>
<keyword evidence="3" id="KW-0547">Nucleotide-binding</keyword>
<organism evidence="9 10">
    <name type="scientific">Dentiscutata erythropus</name>
    <dbReference type="NCBI Taxonomy" id="1348616"/>
    <lineage>
        <taxon>Eukaryota</taxon>
        <taxon>Fungi</taxon>
        <taxon>Fungi incertae sedis</taxon>
        <taxon>Mucoromycota</taxon>
        <taxon>Glomeromycotina</taxon>
        <taxon>Glomeromycetes</taxon>
        <taxon>Diversisporales</taxon>
        <taxon>Gigasporaceae</taxon>
        <taxon>Dentiscutata</taxon>
    </lineage>
</organism>
<name>A0A9N8YSG6_9GLOM</name>
<keyword evidence="4" id="KW-0418">Kinase</keyword>
<evidence type="ECO:0000313" key="9">
    <source>
        <dbReference type="EMBL" id="CAG8449853.1"/>
    </source>
</evidence>
<dbReference type="AlphaFoldDB" id="A0A9N8YSG6"/>
<evidence type="ECO:0000256" key="1">
    <source>
        <dbReference type="ARBA" id="ARBA00012906"/>
    </source>
</evidence>
<evidence type="ECO:0000256" key="2">
    <source>
        <dbReference type="ARBA" id="ARBA00022679"/>
    </source>
</evidence>
<gene>
    <name evidence="9" type="ORF">DERYTH_LOCUS450</name>
</gene>
<comment type="caution">
    <text evidence="9">The sequence shown here is derived from an EMBL/GenBank/DDBJ whole genome shotgun (WGS) entry which is preliminary data.</text>
</comment>
<accession>A0A9N8YSG6</accession>
<dbReference type="GO" id="GO:0005524">
    <property type="term" value="F:ATP binding"/>
    <property type="evidence" value="ECO:0007669"/>
    <property type="project" value="UniProtKB-KW"/>
</dbReference>